<dbReference type="Gene3D" id="3.90.230.10">
    <property type="entry name" value="Creatinase/methionine aminopeptidase superfamily"/>
    <property type="match status" value="1"/>
</dbReference>
<dbReference type="OrthoDB" id="9806388at2"/>
<dbReference type="InterPro" id="IPR001714">
    <property type="entry name" value="Pept_M24_MAP"/>
</dbReference>
<dbReference type="GO" id="GO:0046872">
    <property type="term" value="F:metal ion binding"/>
    <property type="evidence" value="ECO:0007669"/>
    <property type="project" value="UniProtKB-KW"/>
</dbReference>
<name>A7I2M3_CAMHC</name>
<keyword evidence="3" id="KW-0378">Hydrolase</keyword>
<dbReference type="EMBL" id="CP000776">
    <property type="protein sequence ID" value="ABS51180.1"/>
    <property type="molecule type" value="Genomic_DNA"/>
</dbReference>
<evidence type="ECO:0000256" key="1">
    <source>
        <dbReference type="ARBA" id="ARBA00022670"/>
    </source>
</evidence>
<dbReference type="Proteomes" id="UP000002407">
    <property type="component" value="Chromosome"/>
</dbReference>
<dbReference type="RefSeq" id="WP_012109064.1">
    <property type="nucleotide sequence ID" value="NC_009714.1"/>
</dbReference>
<dbReference type="SUPFAM" id="SSF55920">
    <property type="entry name" value="Creatinase/aminopeptidase"/>
    <property type="match status" value="1"/>
</dbReference>
<dbReference type="eggNOG" id="COG0006">
    <property type="taxonomic scope" value="Bacteria"/>
</dbReference>
<dbReference type="Gene3D" id="3.40.350.10">
    <property type="entry name" value="Creatinase/prolidase N-terminal domain"/>
    <property type="match status" value="1"/>
</dbReference>
<keyword evidence="1" id="KW-0645">Protease</keyword>
<proteinExistence type="predicted"/>
<protein>
    <submittedName>
        <fullName evidence="6">Xaa-Pro peptidase</fullName>
    </submittedName>
</protein>
<keyword evidence="4" id="KW-0482">Metalloprotease</keyword>
<evidence type="ECO:0000256" key="4">
    <source>
        <dbReference type="ARBA" id="ARBA00023049"/>
    </source>
</evidence>
<evidence type="ECO:0000313" key="6">
    <source>
        <dbReference type="EMBL" id="ABS51180.1"/>
    </source>
</evidence>
<accession>A7I2M3</accession>
<dbReference type="InterPro" id="IPR029149">
    <property type="entry name" value="Creatin/AminoP/Spt16_N"/>
</dbReference>
<evidence type="ECO:0000259" key="5">
    <source>
        <dbReference type="Pfam" id="PF00557"/>
    </source>
</evidence>
<evidence type="ECO:0000256" key="3">
    <source>
        <dbReference type="ARBA" id="ARBA00022801"/>
    </source>
</evidence>
<dbReference type="InterPro" id="IPR036005">
    <property type="entry name" value="Creatinase/aminopeptidase-like"/>
</dbReference>
<dbReference type="InterPro" id="IPR001131">
    <property type="entry name" value="Peptidase_M24B_aminopep-P_CS"/>
</dbReference>
<dbReference type="PANTHER" id="PTHR46112:SF3">
    <property type="entry name" value="AMINOPEPTIDASE YPDF"/>
    <property type="match status" value="1"/>
</dbReference>
<dbReference type="GO" id="GO:0006508">
    <property type="term" value="P:proteolysis"/>
    <property type="evidence" value="ECO:0007669"/>
    <property type="project" value="UniProtKB-KW"/>
</dbReference>
<evidence type="ECO:0000313" key="7">
    <source>
        <dbReference type="Proteomes" id="UP000002407"/>
    </source>
</evidence>
<dbReference type="CDD" id="cd01092">
    <property type="entry name" value="APP-like"/>
    <property type="match status" value="1"/>
</dbReference>
<dbReference type="HOGENOM" id="CLU_017266_4_0_7"/>
<dbReference type="InterPro" id="IPR000994">
    <property type="entry name" value="Pept_M24"/>
</dbReference>
<dbReference type="SUPFAM" id="SSF53092">
    <property type="entry name" value="Creatinase/prolidase N-terminal domain"/>
    <property type="match status" value="1"/>
</dbReference>
<dbReference type="PANTHER" id="PTHR46112">
    <property type="entry name" value="AMINOPEPTIDASE"/>
    <property type="match status" value="1"/>
</dbReference>
<dbReference type="PRINTS" id="PR00599">
    <property type="entry name" value="MAPEPTIDASE"/>
</dbReference>
<gene>
    <name evidence="6" type="ordered locus">CHAB381_1210</name>
</gene>
<dbReference type="PROSITE" id="PS00491">
    <property type="entry name" value="PROLINE_PEPTIDASE"/>
    <property type="match status" value="1"/>
</dbReference>
<dbReference type="KEGG" id="cha:CHAB381_1210"/>
<keyword evidence="7" id="KW-1185">Reference proteome</keyword>
<feature type="domain" description="Peptidase M24" evidence="5">
    <location>
        <begin position="120"/>
        <end position="334"/>
    </location>
</feature>
<dbReference type="InterPro" id="IPR050659">
    <property type="entry name" value="Peptidase_M24B"/>
</dbReference>
<dbReference type="STRING" id="360107.CHAB381_1210"/>
<sequence>MNNFILCNENAVFYECGYSCDNEIFLNLDSRAFFLTDARYYFEALETLHGAEIICVNGSLIDSARKILRSERVRELIFDPFDFSYMDFCELSKNLHVNFKPRPNFSKKKRMVKSEKELEILRSAARFGALKFDEFAKFLKECGAGKSEKELFFEAEILLKNKGEFGLSFEPITALNKNAAKAHALPSDDTLKNADLILVDAGIKFKRYCSDRTRTAIFDENINFKKSQNFKNQKQQEIFEIVKEAQNLAIKAVKPGIKACQIDKIARDFITENGFKEEFFHSTGHGVGLDIHELPNISPKDDTILQKGMVFSIEPGIYLQNEFGVRIEDVVAVSDDGCEILSENV</sequence>
<dbReference type="GO" id="GO:0008235">
    <property type="term" value="F:metalloexopeptidase activity"/>
    <property type="evidence" value="ECO:0007669"/>
    <property type="project" value="UniProtKB-ARBA"/>
</dbReference>
<dbReference type="Pfam" id="PF00557">
    <property type="entry name" value="Peptidase_M24"/>
    <property type="match status" value="1"/>
</dbReference>
<keyword evidence="2" id="KW-0479">Metal-binding</keyword>
<reference evidence="7" key="1">
    <citation type="submission" date="2007-07" db="EMBL/GenBank/DDBJ databases">
        <title>Complete genome sequence of Campylobacter hominis ATCC BAA-381, a commensal isolated from the human gastrointestinal tract.</title>
        <authorList>
            <person name="Fouts D.E."/>
            <person name="Mongodin E.F."/>
            <person name="Puiu D."/>
            <person name="Sebastian Y."/>
            <person name="Miller W.G."/>
            <person name="Mandrell R.E."/>
            <person name="Nelson K.E."/>
        </authorList>
    </citation>
    <scope>NUCLEOTIDE SEQUENCE [LARGE SCALE GENOMIC DNA]</scope>
    <source>
        <strain evidence="7">ATCC BAA-381 / LMG 19568 / NCTC 13146 / CH001A</strain>
    </source>
</reference>
<organism evidence="6 7">
    <name type="scientific">Campylobacter hominis (strain ATCC BAA-381 / DSM 21671 / CCUG 45161 / LMG 19568 / NCTC 13146 / CH001A)</name>
    <dbReference type="NCBI Taxonomy" id="360107"/>
    <lineage>
        <taxon>Bacteria</taxon>
        <taxon>Pseudomonadati</taxon>
        <taxon>Campylobacterota</taxon>
        <taxon>Epsilonproteobacteria</taxon>
        <taxon>Campylobacterales</taxon>
        <taxon>Campylobacteraceae</taxon>
        <taxon>Campylobacter</taxon>
    </lineage>
</organism>
<dbReference type="GO" id="GO:0004177">
    <property type="term" value="F:aminopeptidase activity"/>
    <property type="evidence" value="ECO:0007669"/>
    <property type="project" value="UniProtKB-ARBA"/>
</dbReference>
<evidence type="ECO:0000256" key="2">
    <source>
        <dbReference type="ARBA" id="ARBA00022723"/>
    </source>
</evidence>
<dbReference type="AlphaFoldDB" id="A7I2M3"/>